<dbReference type="Pfam" id="PF02607">
    <property type="entry name" value="B12-binding_2"/>
    <property type="match status" value="1"/>
</dbReference>
<dbReference type="GO" id="GO:0005829">
    <property type="term" value="C:cytosol"/>
    <property type="evidence" value="ECO:0007669"/>
    <property type="project" value="TreeGrafter"/>
</dbReference>
<evidence type="ECO:0000256" key="2">
    <source>
        <dbReference type="ARBA" id="ARBA00022723"/>
    </source>
</evidence>
<dbReference type="FunFam" id="3.40.50.280:FF:000003">
    <property type="entry name" value="Dimethylamine methyltransferase corrinoid protein"/>
    <property type="match status" value="1"/>
</dbReference>
<dbReference type="GO" id="GO:0008705">
    <property type="term" value="F:methionine synthase activity"/>
    <property type="evidence" value="ECO:0007669"/>
    <property type="project" value="TreeGrafter"/>
</dbReference>
<sequence>MSHEEILTGLYTETLVGNGPTVLELTHAGLDEGLAPERMLFDALIPSLEEVGARFERGDFFVPEMLIAGKAMAGALEVLRPLLAETGAASTGTFLMGTVKGDVHDIGKNLVNIMLEGAGFHVIDLGVQVAPERFVEAIREHNPDIVGFSAFLTTTMPMFKANMNALTKAGLRDEVIVMVGGAPVTQEYADAVGADAYAADASAAVKRAKELLAARRTAPAGTAPAGTAPAGAS</sequence>
<evidence type="ECO:0000259" key="4">
    <source>
        <dbReference type="PROSITE" id="PS51332"/>
    </source>
</evidence>
<dbReference type="GO" id="GO:0031419">
    <property type="term" value="F:cobalamin binding"/>
    <property type="evidence" value="ECO:0007669"/>
    <property type="project" value="InterPro"/>
</dbReference>
<dbReference type="Proteomes" id="UP000295578">
    <property type="component" value="Unassembled WGS sequence"/>
</dbReference>
<dbReference type="PROSITE" id="PS51332">
    <property type="entry name" value="B12_BINDING"/>
    <property type="match status" value="1"/>
</dbReference>
<evidence type="ECO:0000313" key="7">
    <source>
        <dbReference type="Proteomes" id="UP000295578"/>
    </source>
</evidence>
<dbReference type="GO" id="GO:0050667">
    <property type="term" value="P:homocysteine metabolic process"/>
    <property type="evidence" value="ECO:0007669"/>
    <property type="project" value="TreeGrafter"/>
</dbReference>
<dbReference type="InterPro" id="IPR003759">
    <property type="entry name" value="Cbl-bd_cap"/>
</dbReference>
<protein>
    <submittedName>
        <fullName evidence="6">Cobalamin-binding protein</fullName>
    </submittedName>
</protein>
<keyword evidence="3" id="KW-0170">Cobalt</keyword>
<dbReference type="InterPro" id="IPR036724">
    <property type="entry name" value="Cobalamin-bd_sf"/>
</dbReference>
<proteinExistence type="inferred from homology"/>
<dbReference type="CDD" id="cd02070">
    <property type="entry name" value="corrinoid_protein_B12-BD"/>
    <property type="match status" value="1"/>
</dbReference>
<dbReference type="AlphaFoldDB" id="A0A4V2YYB7"/>
<dbReference type="GO" id="GO:0046872">
    <property type="term" value="F:metal ion binding"/>
    <property type="evidence" value="ECO:0007669"/>
    <property type="project" value="UniProtKB-KW"/>
</dbReference>
<dbReference type="SUPFAM" id="SSF52242">
    <property type="entry name" value="Cobalamin (vitamin B12)-binding domain"/>
    <property type="match status" value="1"/>
</dbReference>
<dbReference type="PANTHER" id="PTHR45833">
    <property type="entry name" value="METHIONINE SYNTHASE"/>
    <property type="match status" value="1"/>
</dbReference>
<dbReference type="InterPro" id="IPR006158">
    <property type="entry name" value="Cobalamin-bd"/>
</dbReference>
<organism evidence="6 7">
    <name type="scientific">Actinomadura darangshiensis</name>
    <dbReference type="NCBI Taxonomy" id="705336"/>
    <lineage>
        <taxon>Bacteria</taxon>
        <taxon>Bacillati</taxon>
        <taxon>Actinomycetota</taxon>
        <taxon>Actinomycetes</taxon>
        <taxon>Streptosporangiales</taxon>
        <taxon>Thermomonosporaceae</taxon>
        <taxon>Actinomadura</taxon>
    </lineage>
</organism>
<accession>A0A4V2YYB7</accession>
<name>A0A4V2YYB7_9ACTN</name>
<reference evidence="6 7" key="1">
    <citation type="submission" date="2019-03" db="EMBL/GenBank/DDBJ databases">
        <title>Draft genome sequences of novel Actinobacteria.</title>
        <authorList>
            <person name="Sahin N."/>
            <person name="Ay H."/>
            <person name="Saygin H."/>
        </authorList>
    </citation>
    <scope>NUCLEOTIDE SEQUENCE [LARGE SCALE GENOMIC DNA]</scope>
    <source>
        <strain evidence="6 7">DSM 45941</strain>
    </source>
</reference>
<comment type="similarity">
    <text evidence="1">Belongs to the methylamine corrinoid protein family.</text>
</comment>
<dbReference type="PROSITE" id="PS51337">
    <property type="entry name" value="B12_BINDING_NTER"/>
    <property type="match status" value="1"/>
</dbReference>
<evidence type="ECO:0000256" key="1">
    <source>
        <dbReference type="ARBA" id="ARBA00010854"/>
    </source>
</evidence>
<evidence type="ECO:0000313" key="6">
    <source>
        <dbReference type="EMBL" id="TDD92537.1"/>
    </source>
</evidence>
<gene>
    <name evidence="6" type="ORF">E1293_00740</name>
</gene>
<keyword evidence="2" id="KW-0479">Metal-binding</keyword>
<dbReference type="SMART" id="SM01018">
    <property type="entry name" value="B12-binding_2"/>
    <property type="match status" value="1"/>
</dbReference>
<comment type="caution">
    <text evidence="6">The sequence shown here is derived from an EMBL/GenBank/DDBJ whole genome shotgun (WGS) entry which is preliminary data.</text>
</comment>
<dbReference type="Gene3D" id="3.40.50.280">
    <property type="entry name" value="Cobalamin-binding domain"/>
    <property type="match status" value="1"/>
</dbReference>
<feature type="domain" description="B12-binding" evidence="4">
    <location>
        <begin position="91"/>
        <end position="222"/>
    </location>
</feature>
<dbReference type="OrthoDB" id="9803687at2"/>
<feature type="domain" description="B12-binding N-terminal" evidence="5">
    <location>
        <begin position="1"/>
        <end position="91"/>
    </location>
</feature>
<evidence type="ECO:0000256" key="3">
    <source>
        <dbReference type="ARBA" id="ARBA00023285"/>
    </source>
</evidence>
<dbReference type="Gene3D" id="1.10.1240.10">
    <property type="entry name" value="Methionine synthase domain"/>
    <property type="match status" value="1"/>
</dbReference>
<dbReference type="SUPFAM" id="SSF47644">
    <property type="entry name" value="Methionine synthase domain"/>
    <property type="match status" value="1"/>
</dbReference>
<evidence type="ECO:0000259" key="5">
    <source>
        <dbReference type="PROSITE" id="PS51337"/>
    </source>
</evidence>
<dbReference type="EMBL" id="SMKY01000002">
    <property type="protein sequence ID" value="TDD92537.1"/>
    <property type="molecule type" value="Genomic_DNA"/>
</dbReference>
<dbReference type="PANTHER" id="PTHR45833:SF1">
    <property type="entry name" value="METHIONINE SYNTHASE"/>
    <property type="match status" value="1"/>
</dbReference>
<dbReference type="InterPro" id="IPR050554">
    <property type="entry name" value="Met_Synthase/Corrinoid"/>
</dbReference>
<dbReference type="InterPro" id="IPR036594">
    <property type="entry name" value="Meth_synthase_dom"/>
</dbReference>
<dbReference type="Pfam" id="PF02310">
    <property type="entry name" value="B12-binding"/>
    <property type="match status" value="1"/>
</dbReference>
<dbReference type="RefSeq" id="WP_132192649.1">
    <property type="nucleotide sequence ID" value="NZ_SMKY01000002.1"/>
</dbReference>
<keyword evidence="7" id="KW-1185">Reference proteome</keyword>
<dbReference type="GO" id="GO:0046653">
    <property type="term" value="P:tetrahydrofolate metabolic process"/>
    <property type="evidence" value="ECO:0007669"/>
    <property type="project" value="TreeGrafter"/>
</dbReference>